<evidence type="ECO:0000256" key="11">
    <source>
        <dbReference type="HAMAP-Rule" id="MF_03049"/>
    </source>
</evidence>
<dbReference type="AlphaFoldDB" id="A0AAW1K2D5"/>
<evidence type="ECO:0000256" key="7">
    <source>
        <dbReference type="ARBA" id="ARBA00022833"/>
    </source>
</evidence>
<dbReference type="EC" id="2.8.1.-" evidence="11"/>
<feature type="binding site" evidence="11">
    <location>
        <position position="109"/>
    </location>
    <ligand>
        <name>ATP</name>
        <dbReference type="ChEBI" id="CHEBI:30616"/>
    </ligand>
</feature>
<comment type="subcellular location">
    <subcellularLocation>
        <location evidence="1">Cytoplasm</location>
        <location evidence="1">Cytosol</location>
    </subcellularLocation>
</comment>
<feature type="coiled-coil region" evidence="12">
    <location>
        <begin position="20"/>
        <end position="61"/>
    </location>
</feature>
<dbReference type="InterPro" id="IPR001763">
    <property type="entry name" value="Rhodanese-like_dom"/>
</dbReference>
<dbReference type="Gene3D" id="3.40.250.10">
    <property type="entry name" value="Rhodanese-like domain"/>
    <property type="match status" value="1"/>
</dbReference>
<feature type="binding site" evidence="11">
    <location>
        <position position="244"/>
    </location>
    <ligand>
        <name>Zn(2+)</name>
        <dbReference type="ChEBI" id="CHEBI:29105"/>
    </ligand>
</feature>
<dbReference type="GO" id="GO:0046872">
    <property type="term" value="F:metal ion binding"/>
    <property type="evidence" value="ECO:0007669"/>
    <property type="project" value="UniProtKB-KW"/>
</dbReference>
<keyword evidence="3 11" id="KW-0808">Transferase</keyword>
<evidence type="ECO:0000256" key="4">
    <source>
        <dbReference type="ARBA" id="ARBA00022694"/>
    </source>
</evidence>
<keyword evidence="12" id="KW-0175">Coiled coil</keyword>
<evidence type="ECO:0000256" key="5">
    <source>
        <dbReference type="ARBA" id="ARBA00022723"/>
    </source>
</evidence>
<dbReference type="PROSITE" id="PS50206">
    <property type="entry name" value="RHODANESE_3"/>
    <property type="match status" value="1"/>
</dbReference>
<evidence type="ECO:0000256" key="6">
    <source>
        <dbReference type="ARBA" id="ARBA00022741"/>
    </source>
</evidence>
<evidence type="ECO:0000256" key="9">
    <source>
        <dbReference type="ARBA" id="ARBA00023150"/>
    </source>
</evidence>
<evidence type="ECO:0000256" key="1">
    <source>
        <dbReference type="ARBA" id="ARBA00004514"/>
    </source>
</evidence>
<feature type="active site" description="Glycyl thioester intermediate; for adenylyltransferase activity" evidence="11">
    <location>
        <position position="258"/>
    </location>
</feature>
<evidence type="ECO:0000256" key="2">
    <source>
        <dbReference type="ARBA" id="ARBA00022490"/>
    </source>
</evidence>
<comment type="caution">
    <text evidence="14">The sequence shown here is derived from an EMBL/GenBank/DDBJ whole genome shotgun (WGS) entry which is preliminary data.</text>
</comment>
<dbReference type="FunFam" id="3.40.50.720:FF:000033">
    <property type="entry name" value="Adenylyltransferase and sulfurtransferase MOCS3"/>
    <property type="match status" value="1"/>
</dbReference>
<feature type="binding site" evidence="11">
    <location>
        <position position="338"/>
    </location>
    <ligand>
        <name>Zn(2+)</name>
        <dbReference type="ChEBI" id="CHEBI:29105"/>
    </ligand>
</feature>
<comment type="cofactor">
    <cofactor evidence="11">
        <name>Zn(2+)</name>
        <dbReference type="ChEBI" id="CHEBI:29105"/>
    </cofactor>
    <text evidence="11">Binds 1 zinc ion per subunit.</text>
</comment>
<dbReference type="Gene3D" id="3.40.50.720">
    <property type="entry name" value="NAD(P)-binding Rossmann-like Domain"/>
    <property type="match status" value="2"/>
</dbReference>
<keyword evidence="4 11" id="KW-0819">tRNA processing</keyword>
<feature type="binding site" evidence="11">
    <location>
        <begin position="200"/>
        <end position="201"/>
    </location>
    <ligand>
        <name>ATP</name>
        <dbReference type="ChEBI" id="CHEBI:30616"/>
    </ligand>
</feature>
<dbReference type="EC" id="2.7.7.-" evidence="11"/>
<dbReference type="HAMAP" id="MF_03049">
    <property type="entry name" value="MOCS3_Uba4"/>
    <property type="match status" value="1"/>
</dbReference>
<gene>
    <name evidence="14" type="ORF">QE152_g25310</name>
</gene>
<evidence type="ECO:0000313" key="14">
    <source>
        <dbReference type="EMBL" id="KAK9711707.1"/>
    </source>
</evidence>
<evidence type="ECO:0000256" key="8">
    <source>
        <dbReference type="ARBA" id="ARBA00022840"/>
    </source>
</evidence>
<protein>
    <recommendedName>
        <fullName evidence="11">Adenylyltransferase and sulfurtransferase MOCS3 homolog</fullName>
    </recommendedName>
    <alternativeName>
        <fullName evidence="11">UBA4 homolog</fullName>
    </alternativeName>
    <alternativeName>
        <fullName evidence="11">Ubiquitin-like protein activator 4 homolog</fullName>
    </alternativeName>
    <domain>
        <recommendedName>
            <fullName evidence="11">Adenylyltransferase</fullName>
            <ecNumber evidence="11">2.7.7.-</ecNumber>
        </recommendedName>
    </domain>
    <domain>
        <recommendedName>
            <fullName evidence="11">Sulfurtransferase</fullName>
            <ecNumber evidence="11">2.8.1.-</ecNumber>
        </recommendedName>
    </domain>
</protein>
<evidence type="ECO:0000256" key="10">
    <source>
        <dbReference type="ARBA" id="ARBA00023268"/>
    </source>
</evidence>
<feature type="active site" description="Cysteine persulfide intermediate; for sulfurtransferase activity" evidence="11">
    <location>
        <position position="442"/>
    </location>
</feature>
<keyword evidence="7 11" id="KW-0862">Zinc</keyword>
<name>A0AAW1K2D5_POPJA</name>
<dbReference type="InterPro" id="IPR045886">
    <property type="entry name" value="ThiF/MoeB/HesA"/>
</dbReference>
<feature type="binding site" evidence="11">
    <location>
        <position position="130"/>
    </location>
    <ligand>
        <name>ATP</name>
        <dbReference type="ChEBI" id="CHEBI:30616"/>
    </ligand>
</feature>
<dbReference type="Pfam" id="PF00581">
    <property type="entry name" value="Rhodanese"/>
    <property type="match status" value="1"/>
</dbReference>
<evidence type="ECO:0000259" key="13">
    <source>
        <dbReference type="PROSITE" id="PS50206"/>
    </source>
</evidence>
<dbReference type="GO" id="GO:0032447">
    <property type="term" value="P:protein urmylation"/>
    <property type="evidence" value="ECO:0007669"/>
    <property type="project" value="TreeGrafter"/>
</dbReference>
<dbReference type="SUPFAM" id="SSF69572">
    <property type="entry name" value="Activating enzymes of the ubiquitin-like proteins"/>
    <property type="match status" value="2"/>
</dbReference>
<dbReference type="CDD" id="cd14686">
    <property type="entry name" value="bZIP"/>
    <property type="match status" value="1"/>
</dbReference>
<accession>A0AAW1K2D5</accession>
<dbReference type="GO" id="GO:0006777">
    <property type="term" value="P:Mo-molybdopterin cofactor biosynthetic process"/>
    <property type="evidence" value="ECO:0007669"/>
    <property type="project" value="UniProtKB-UniRule"/>
</dbReference>
<dbReference type="InterPro" id="IPR028885">
    <property type="entry name" value="MOCS3/Uba4"/>
</dbReference>
<dbReference type="PANTHER" id="PTHR10953">
    <property type="entry name" value="UBIQUITIN-ACTIVATING ENZYME E1"/>
    <property type="match status" value="1"/>
</dbReference>
<organism evidence="14 15">
    <name type="scientific">Popillia japonica</name>
    <name type="common">Japanese beetle</name>
    <dbReference type="NCBI Taxonomy" id="7064"/>
    <lineage>
        <taxon>Eukaryota</taxon>
        <taxon>Metazoa</taxon>
        <taxon>Ecdysozoa</taxon>
        <taxon>Arthropoda</taxon>
        <taxon>Hexapoda</taxon>
        <taxon>Insecta</taxon>
        <taxon>Pterygota</taxon>
        <taxon>Neoptera</taxon>
        <taxon>Endopterygota</taxon>
        <taxon>Coleoptera</taxon>
        <taxon>Polyphaga</taxon>
        <taxon>Scarabaeiformia</taxon>
        <taxon>Scarabaeidae</taxon>
        <taxon>Rutelinae</taxon>
        <taxon>Popillia</taxon>
    </lineage>
</organism>
<dbReference type="CDD" id="cd00757">
    <property type="entry name" value="ThiF_MoeB_HesA_family"/>
    <property type="match status" value="1"/>
</dbReference>
<evidence type="ECO:0000313" key="15">
    <source>
        <dbReference type="Proteomes" id="UP001458880"/>
    </source>
</evidence>
<dbReference type="InterPro" id="IPR035985">
    <property type="entry name" value="Ubiquitin-activating_enz"/>
</dbReference>
<dbReference type="GO" id="GO:0002143">
    <property type="term" value="P:tRNA wobble position uridine thiolation"/>
    <property type="evidence" value="ECO:0007669"/>
    <property type="project" value="InterPro"/>
</dbReference>
<dbReference type="Proteomes" id="UP001458880">
    <property type="component" value="Unassembled WGS sequence"/>
</dbReference>
<dbReference type="InterPro" id="IPR036873">
    <property type="entry name" value="Rhodanese-like_dom_sf"/>
</dbReference>
<keyword evidence="8 11" id="KW-0067">ATP-binding</keyword>
<keyword evidence="15" id="KW-1185">Reference proteome</keyword>
<keyword evidence="6 11" id="KW-0547">Nucleotide-binding</keyword>
<sequence>MYDIRINNDLRMHSNMCIRHKFFLGRMAAEEQKIEKLQDEINQLREELQRKERELFDLKFKKYHDNKYCLGLTATDIMRYSRQMLLSQFSITGQIALKKSRVLIVGMGGLGCPCALYLAAAGIGELTIVDYDEVELTNLHRQVLHGENDIGIPKILSAYNRLKNLNSNIKIIPIHTHANSSTLTDLFKNKTFDVVVDGSDNVATRYLLNDICVLNNLPLVSGSALQMEGQLTVYNYNKGPCYRCLFPVPPPPDTVMNCGDGGVLGPVPGIIGTLQALEVIKTCTSCFTVPGIIGTLQALEVIKILTKQGGVLSSRLLTFDACEAVFRNVKLRTRNSRCAVCGDDPTITTLIDYEEFCGASAHDKVIDVDILRKDDHIPVKELSSKPETLLIDVRPTLEFAMCNLDNSYNFPYSYIKKGKDLDKLRKKLEDYSTNGNEVLIICRRGNDSQRAVLQLKEIFTDLPLKFLNVLGGLYAYSNAVDSSFPIY</sequence>
<comment type="similarity">
    <text evidence="11">In the N-terminal section; belongs to the HesA/MoeB/ThiF family. UBA4 subfamily.</text>
</comment>
<feature type="binding site" evidence="11">
    <location>
        <position position="241"/>
    </location>
    <ligand>
        <name>Zn(2+)</name>
        <dbReference type="ChEBI" id="CHEBI:29105"/>
    </ligand>
</feature>
<dbReference type="PANTHER" id="PTHR10953:SF102">
    <property type="entry name" value="ADENYLYLTRANSFERASE AND SULFURTRANSFERASE MOCS3"/>
    <property type="match status" value="1"/>
</dbReference>
<dbReference type="GO" id="GO:0042292">
    <property type="term" value="F:URM1 activating enzyme activity"/>
    <property type="evidence" value="ECO:0007669"/>
    <property type="project" value="TreeGrafter"/>
</dbReference>
<dbReference type="GO" id="GO:0004792">
    <property type="term" value="F:thiosulfate-cyanide sulfurtransferase activity"/>
    <property type="evidence" value="ECO:0007669"/>
    <property type="project" value="TreeGrafter"/>
</dbReference>
<dbReference type="GO" id="GO:0070566">
    <property type="term" value="F:adenylyltransferase activity"/>
    <property type="evidence" value="ECO:0007669"/>
    <property type="project" value="InterPro"/>
</dbReference>
<dbReference type="SMART" id="SM00450">
    <property type="entry name" value="RHOD"/>
    <property type="match status" value="1"/>
</dbReference>
<dbReference type="GO" id="GO:0005829">
    <property type="term" value="C:cytosol"/>
    <property type="evidence" value="ECO:0007669"/>
    <property type="project" value="UniProtKB-SubCell"/>
</dbReference>
<feature type="binding site" evidence="11">
    <location>
        <position position="154"/>
    </location>
    <ligand>
        <name>ATP</name>
        <dbReference type="ChEBI" id="CHEBI:30616"/>
    </ligand>
</feature>
<comment type="function">
    <text evidence="11">Plays a central role in 2-thiolation of mcm(5)S(2)U at tRNA wobble positions of cytosolic tRNA(Lys), tRNA(Glu) and tRNA(Gln). Acts by mediating the C-terminal thiocarboxylation of the sulfur carrier URM1. Its N-terminus first activates URM1 as acyl-adenylate (-COAMP), then the persulfide sulfur on the catalytic cysteine is transferred to URM1 to form thiocarboxylation (-COSH) of its C-terminus. The reaction probably involves hydrogen sulfide that is generated from the persulfide intermediate and that acts as nucleophile towards URM1. Subsequently, a transient disulfide bond is formed. Does not use thiosulfate as sulfur donor; NFS1 probably acting as a sulfur donor for thiocarboxylation reactions.</text>
</comment>
<keyword evidence="10 11" id="KW-0511">Multifunctional enzyme</keyword>
<keyword evidence="2 11" id="KW-0963">Cytoplasm</keyword>
<dbReference type="Pfam" id="PF00899">
    <property type="entry name" value="ThiF"/>
    <property type="match status" value="1"/>
</dbReference>
<dbReference type="InterPro" id="IPR000594">
    <property type="entry name" value="ThiF_NAD_FAD-bd"/>
</dbReference>
<dbReference type="GO" id="GO:0005524">
    <property type="term" value="F:ATP binding"/>
    <property type="evidence" value="ECO:0007669"/>
    <property type="project" value="UniProtKB-KW"/>
</dbReference>
<feature type="domain" description="Rhodanese" evidence="13">
    <location>
        <begin position="384"/>
        <end position="485"/>
    </location>
</feature>
<feature type="binding site" evidence="11">
    <location>
        <position position="341"/>
    </location>
    <ligand>
        <name>Zn(2+)</name>
        <dbReference type="ChEBI" id="CHEBI:29105"/>
    </ligand>
</feature>
<comment type="pathway">
    <text evidence="11">tRNA modification; 5-methoxycarbonylmethyl-2-thiouridine-tRNA biosynthesis.</text>
</comment>
<keyword evidence="9 11" id="KW-0501">Molybdenum cofactor biosynthesis</keyword>
<feature type="binding site" evidence="11">
    <location>
        <begin position="137"/>
        <end position="141"/>
    </location>
    <ligand>
        <name>ATP</name>
        <dbReference type="ChEBI" id="CHEBI:30616"/>
    </ligand>
</feature>
<proteinExistence type="inferred from homology"/>
<keyword evidence="5 11" id="KW-0479">Metal-binding</keyword>
<reference evidence="14 15" key="1">
    <citation type="journal article" date="2024" name="BMC Genomics">
        <title>De novo assembly and annotation of Popillia japonica's genome with initial clues to its potential as an invasive pest.</title>
        <authorList>
            <person name="Cucini C."/>
            <person name="Boschi S."/>
            <person name="Funari R."/>
            <person name="Cardaioli E."/>
            <person name="Iannotti N."/>
            <person name="Marturano G."/>
            <person name="Paoli F."/>
            <person name="Bruttini M."/>
            <person name="Carapelli A."/>
            <person name="Frati F."/>
            <person name="Nardi F."/>
        </authorList>
    </citation>
    <scope>NUCLEOTIDE SEQUENCE [LARGE SCALE GENOMIC DNA]</scope>
    <source>
        <strain evidence="14">DMR45628</strain>
    </source>
</reference>
<evidence type="ECO:0000256" key="12">
    <source>
        <dbReference type="SAM" id="Coils"/>
    </source>
</evidence>
<dbReference type="EMBL" id="JASPKY010000275">
    <property type="protein sequence ID" value="KAK9711707.1"/>
    <property type="molecule type" value="Genomic_DNA"/>
</dbReference>
<evidence type="ECO:0000256" key="3">
    <source>
        <dbReference type="ARBA" id="ARBA00022679"/>
    </source>
</evidence>